<dbReference type="KEGG" id="see:SNSL254_A1519"/>
<gene>
    <name evidence="1" type="ordered locus">SNSL254_A1519</name>
</gene>
<dbReference type="Proteomes" id="UP000008824">
    <property type="component" value="Chromosome"/>
</dbReference>
<organism evidence="1 2">
    <name type="scientific">Salmonella newport (strain SL254)</name>
    <dbReference type="NCBI Taxonomy" id="423368"/>
    <lineage>
        <taxon>Bacteria</taxon>
        <taxon>Pseudomonadati</taxon>
        <taxon>Pseudomonadota</taxon>
        <taxon>Gammaproteobacteria</taxon>
        <taxon>Enterobacterales</taxon>
        <taxon>Enterobacteriaceae</taxon>
        <taxon>Salmonella</taxon>
    </lineage>
</organism>
<sequence>MNISDMSVVPVSTQSYVKSSAEPSQEQINFFEQLLKDEASTSNASALLPQVMLTRQMDYMQLTVGVDYLARISGAASQALNKLDNMA</sequence>
<proteinExistence type="predicted"/>
<dbReference type="HOGENOM" id="CLU_194619_0_0_6"/>
<reference evidence="1 2" key="1">
    <citation type="journal article" date="2011" name="J. Bacteriol.">
        <title>Comparative genomics of 28 Salmonella enterica isolates: evidence for CRISPR-mediated adaptive sublineage evolution.</title>
        <authorList>
            <person name="Fricke W.F."/>
            <person name="Mammel M.K."/>
            <person name="McDermott P.F."/>
            <person name="Tartera C."/>
            <person name="White D.G."/>
            <person name="Leclerc J.E."/>
            <person name="Ravel J."/>
            <person name="Cebula T.A."/>
        </authorList>
    </citation>
    <scope>NUCLEOTIDE SEQUENCE [LARGE SCALE GENOMIC DNA]</scope>
    <source>
        <strain evidence="1 2">SL254</strain>
    </source>
</reference>
<protein>
    <submittedName>
        <fullName evidence="1">Type III secretion system apparatus protein</fullName>
    </submittedName>
</protein>
<dbReference type="NCBIfam" id="NF011882">
    <property type="entry name" value="PRK15355.1"/>
    <property type="match status" value="1"/>
</dbReference>
<accession>A0A0H3BUW8</accession>
<dbReference type="InterPro" id="IPR012670">
    <property type="entry name" value="T3SS_YscI/HrpB"/>
</dbReference>
<evidence type="ECO:0000313" key="2">
    <source>
        <dbReference type="Proteomes" id="UP000008824"/>
    </source>
</evidence>
<evidence type="ECO:0000313" key="1">
    <source>
        <dbReference type="EMBL" id="ACF64889.1"/>
    </source>
</evidence>
<name>A0A0H3BUW8_SALNS</name>
<dbReference type="NCBIfam" id="TIGR02497">
    <property type="entry name" value="yscI_hrpB_dom"/>
    <property type="match status" value="1"/>
</dbReference>
<dbReference type="GO" id="GO:0030254">
    <property type="term" value="P:protein secretion by the type III secretion system"/>
    <property type="evidence" value="ECO:0007669"/>
    <property type="project" value="InterPro"/>
</dbReference>
<dbReference type="EMBL" id="CP001113">
    <property type="protein sequence ID" value="ACF64889.1"/>
    <property type="molecule type" value="Genomic_DNA"/>
</dbReference>
<dbReference type="AlphaFoldDB" id="A0A0H3BUW8"/>